<sequence length="194" mass="21290">MGSGPEPGFQEALAHRAPPIQPREPAEGELPPPGNLTVMALNTWYTMSWDWDQSSAPAGNVTFTAQYVAKYRLKMRRRNPSWVTVCGDSPDSSCELTGCSLHYLGIYMLRVRASAGGRDSAWVHREFCPDKDGDWGPKGTGTLEDWDPGGLGPWSNGVQRGLYNWGPKGTGALRRLGLWRTGALDDWGPERTGV</sequence>
<gene>
    <name evidence="3" type="ORF">MMEN_LOCUS2651</name>
</gene>
<protein>
    <submittedName>
        <fullName evidence="3">(Atlantic silverside) hypothetical protein</fullName>
    </submittedName>
</protein>
<dbReference type="Proteomes" id="UP000677803">
    <property type="component" value="Unassembled WGS sequence"/>
</dbReference>
<dbReference type="OrthoDB" id="9944680at2759"/>
<comment type="caution">
    <text evidence="3">The sequence shown here is derived from an EMBL/GenBank/DDBJ whole genome shotgun (WGS) entry which is preliminary data.</text>
</comment>
<evidence type="ECO:0000256" key="1">
    <source>
        <dbReference type="SAM" id="MobiDB-lite"/>
    </source>
</evidence>
<dbReference type="PANTHER" id="PTHR20859">
    <property type="entry name" value="INTERFERON/INTERLEUKIN RECEPTOR"/>
    <property type="match status" value="1"/>
</dbReference>
<evidence type="ECO:0000259" key="2">
    <source>
        <dbReference type="Pfam" id="PF01108"/>
    </source>
</evidence>
<dbReference type="SUPFAM" id="SSF49265">
    <property type="entry name" value="Fibronectin type III"/>
    <property type="match status" value="1"/>
</dbReference>
<dbReference type="Gene3D" id="2.60.40.10">
    <property type="entry name" value="Immunoglobulins"/>
    <property type="match status" value="1"/>
</dbReference>
<dbReference type="EMBL" id="CAJRST010001113">
    <property type="protein sequence ID" value="CAG5866007.1"/>
    <property type="molecule type" value="Genomic_DNA"/>
</dbReference>
<dbReference type="PANTHER" id="PTHR20859:SF85">
    <property type="entry name" value="INTERFERON ALPHA_BETA RECEPTOR 1 ISOFORM X1"/>
    <property type="match status" value="1"/>
</dbReference>
<dbReference type="InterPro" id="IPR013783">
    <property type="entry name" value="Ig-like_fold"/>
</dbReference>
<dbReference type="InterPro" id="IPR003961">
    <property type="entry name" value="FN3_dom"/>
</dbReference>
<proteinExistence type="predicted"/>
<dbReference type="GO" id="GO:0004904">
    <property type="term" value="F:interferon receptor activity"/>
    <property type="evidence" value="ECO:0007669"/>
    <property type="project" value="TreeGrafter"/>
</dbReference>
<evidence type="ECO:0000313" key="3">
    <source>
        <dbReference type="EMBL" id="CAG5866007.1"/>
    </source>
</evidence>
<accession>A0A8S4AD01</accession>
<keyword evidence="4" id="KW-1185">Reference proteome</keyword>
<dbReference type="InterPro" id="IPR050650">
    <property type="entry name" value="Type-II_Cytokine-TF_Rcpt"/>
</dbReference>
<organism evidence="3 4">
    <name type="scientific">Menidia menidia</name>
    <name type="common">Atlantic silverside</name>
    <dbReference type="NCBI Taxonomy" id="238744"/>
    <lineage>
        <taxon>Eukaryota</taxon>
        <taxon>Metazoa</taxon>
        <taxon>Chordata</taxon>
        <taxon>Craniata</taxon>
        <taxon>Vertebrata</taxon>
        <taxon>Euteleostomi</taxon>
        <taxon>Actinopterygii</taxon>
        <taxon>Neopterygii</taxon>
        <taxon>Teleostei</taxon>
        <taxon>Neoteleostei</taxon>
        <taxon>Acanthomorphata</taxon>
        <taxon>Ovalentaria</taxon>
        <taxon>Atherinomorphae</taxon>
        <taxon>Atheriniformes</taxon>
        <taxon>Atherinopsidae</taxon>
        <taxon>Menidiinae</taxon>
        <taxon>Menidia</taxon>
    </lineage>
</organism>
<feature type="domain" description="Fibronectin type-III" evidence="2">
    <location>
        <begin position="25"/>
        <end position="122"/>
    </location>
</feature>
<reference evidence="3" key="1">
    <citation type="submission" date="2021-05" db="EMBL/GenBank/DDBJ databases">
        <authorList>
            <person name="Tigano A."/>
        </authorList>
    </citation>
    <scope>NUCLEOTIDE SEQUENCE</scope>
</reference>
<name>A0A8S4AD01_9TELE</name>
<dbReference type="Pfam" id="PF01108">
    <property type="entry name" value="Tissue_fac"/>
    <property type="match status" value="1"/>
</dbReference>
<feature type="region of interest" description="Disordered" evidence="1">
    <location>
        <begin position="1"/>
        <end position="33"/>
    </location>
</feature>
<evidence type="ECO:0000313" key="4">
    <source>
        <dbReference type="Proteomes" id="UP000677803"/>
    </source>
</evidence>
<dbReference type="GO" id="GO:0005886">
    <property type="term" value="C:plasma membrane"/>
    <property type="evidence" value="ECO:0007669"/>
    <property type="project" value="TreeGrafter"/>
</dbReference>
<dbReference type="InterPro" id="IPR036116">
    <property type="entry name" value="FN3_sf"/>
</dbReference>
<dbReference type="AlphaFoldDB" id="A0A8S4AD01"/>